<sequence length="258" mass="29379">MDRIGNLETIKFDVMGRCAEDSDFHGIRTLLSSQLLPHTDVDVSNLTDLIIEQNYVGSVIVEDCDTMPGADDDDDDDDTLEEITLLGVTTAVSLAERERFPCVKQLKELLLTLAEKHGRNDALIANLLAEKPCKLGLLINERFVNIPQTIAPPIFFNLKKELQSAVNKKMPFAFTYFVLIAKINKVEIENEVLDEWVNEEEEFLKGKTEYEFEFPLQAENESSIEEEMKQCGQVPYRRVMIFPAHVFEHLIDTLRAGQ</sequence>
<reference evidence="2 3" key="1">
    <citation type="submission" date="2020-04" db="EMBL/GenBank/DDBJ databases">
        <authorList>
            <person name="Alioto T."/>
            <person name="Alioto T."/>
            <person name="Gomez Garrido J."/>
        </authorList>
    </citation>
    <scope>NUCLEOTIDE SEQUENCE [LARGE SCALE GENOMIC DNA]</scope>
</reference>
<evidence type="ECO:0000313" key="3">
    <source>
        <dbReference type="Proteomes" id="UP000494165"/>
    </source>
</evidence>
<organism evidence="2 3">
    <name type="scientific">Cloeon dipterum</name>
    <dbReference type="NCBI Taxonomy" id="197152"/>
    <lineage>
        <taxon>Eukaryota</taxon>
        <taxon>Metazoa</taxon>
        <taxon>Ecdysozoa</taxon>
        <taxon>Arthropoda</taxon>
        <taxon>Hexapoda</taxon>
        <taxon>Insecta</taxon>
        <taxon>Pterygota</taxon>
        <taxon>Palaeoptera</taxon>
        <taxon>Ephemeroptera</taxon>
        <taxon>Pisciforma</taxon>
        <taxon>Baetidae</taxon>
        <taxon>Cloeon</taxon>
    </lineage>
</organism>
<accession>A0A8S1E4F7</accession>
<proteinExistence type="inferred from homology"/>
<comment type="caution">
    <text evidence="2">The sequence shown here is derived from an EMBL/GenBank/DDBJ whole genome shotgun (WGS) entry which is preliminary data.</text>
</comment>
<protein>
    <recommendedName>
        <fullName evidence="4">Protein BCCIP homolog</fullName>
    </recommendedName>
</protein>
<dbReference type="Pfam" id="PF13862">
    <property type="entry name" value="BCCIP"/>
    <property type="match status" value="1"/>
</dbReference>
<dbReference type="OrthoDB" id="27543at2759"/>
<dbReference type="PANTHER" id="PTHR13261">
    <property type="entry name" value="BRCA2 AND CDKN1A INTERACTING PROTEIN"/>
    <property type="match status" value="1"/>
</dbReference>
<gene>
    <name evidence="2" type="ORF">CLODIP_2_CD03016</name>
</gene>
<dbReference type="EMBL" id="CADEPI010000568">
    <property type="protein sequence ID" value="CAB3387377.1"/>
    <property type="molecule type" value="Genomic_DNA"/>
</dbReference>
<dbReference type="InterPro" id="IPR025602">
    <property type="entry name" value="BCP1_family"/>
</dbReference>
<evidence type="ECO:0008006" key="4">
    <source>
        <dbReference type="Google" id="ProtNLM"/>
    </source>
</evidence>
<comment type="similarity">
    <text evidence="1">Belongs to the BCP1 family.</text>
</comment>
<evidence type="ECO:0000256" key="1">
    <source>
        <dbReference type="ARBA" id="ARBA00006781"/>
    </source>
</evidence>
<name>A0A8S1E4F7_9INSE</name>
<dbReference type="GO" id="GO:0005634">
    <property type="term" value="C:nucleus"/>
    <property type="evidence" value="ECO:0007669"/>
    <property type="project" value="TreeGrafter"/>
</dbReference>
<evidence type="ECO:0000313" key="2">
    <source>
        <dbReference type="EMBL" id="CAB3387377.1"/>
    </source>
</evidence>
<keyword evidence="3" id="KW-1185">Reference proteome</keyword>
<dbReference type="PANTHER" id="PTHR13261:SF0">
    <property type="entry name" value="BRCA2 AND CDKN1A-INTERACTING PROTEIN"/>
    <property type="match status" value="1"/>
</dbReference>
<dbReference type="AlphaFoldDB" id="A0A8S1E4F7"/>
<dbReference type="Proteomes" id="UP000494165">
    <property type="component" value="Unassembled WGS sequence"/>
</dbReference>